<feature type="domain" description="Biotin carboxylation" evidence="8">
    <location>
        <begin position="1"/>
        <end position="448"/>
    </location>
</feature>
<dbReference type="Pfam" id="PF02786">
    <property type="entry name" value="CPSase_L_D2"/>
    <property type="match status" value="1"/>
</dbReference>
<dbReference type="RefSeq" id="WP_075132075.1">
    <property type="nucleotide sequence ID" value="NZ_MSIF01000002.1"/>
</dbReference>
<dbReference type="GO" id="GO:0005524">
    <property type="term" value="F:ATP binding"/>
    <property type="evidence" value="ECO:0007669"/>
    <property type="project" value="UniProtKB-UniRule"/>
</dbReference>
<evidence type="ECO:0000256" key="5">
    <source>
        <dbReference type="ARBA" id="ARBA00023267"/>
    </source>
</evidence>
<keyword evidence="9" id="KW-0670">Pyruvate</keyword>
<dbReference type="PROSITE" id="PS50975">
    <property type="entry name" value="ATP_GRASP"/>
    <property type="match status" value="1"/>
</dbReference>
<dbReference type="Pfam" id="PF00289">
    <property type="entry name" value="Biotin_carb_N"/>
    <property type="match status" value="1"/>
</dbReference>
<keyword evidence="10" id="KW-1185">Reference proteome</keyword>
<keyword evidence="5" id="KW-0092">Biotin</keyword>
<dbReference type="InterPro" id="IPR016185">
    <property type="entry name" value="PreATP-grasp_dom_sf"/>
</dbReference>
<dbReference type="InterPro" id="IPR011054">
    <property type="entry name" value="Rudment_hybrid_motif"/>
</dbReference>
<dbReference type="Gene3D" id="3.30.470.20">
    <property type="entry name" value="ATP-grasp fold, B domain"/>
    <property type="match status" value="1"/>
</dbReference>
<evidence type="ECO:0000313" key="9">
    <source>
        <dbReference type="EMBL" id="OLF13168.1"/>
    </source>
</evidence>
<evidence type="ECO:0000256" key="1">
    <source>
        <dbReference type="ARBA" id="ARBA00013263"/>
    </source>
</evidence>
<dbReference type="InterPro" id="IPR011761">
    <property type="entry name" value="ATP-grasp"/>
</dbReference>
<dbReference type="GO" id="GO:0004075">
    <property type="term" value="F:biotin carboxylase activity"/>
    <property type="evidence" value="ECO:0007669"/>
    <property type="project" value="UniProtKB-EC"/>
</dbReference>
<name>A0A7Z0WQN5_9PSEU</name>
<dbReference type="InterPro" id="IPR011764">
    <property type="entry name" value="Biotin_carboxylation_dom"/>
</dbReference>
<dbReference type="PROSITE" id="PS00867">
    <property type="entry name" value="CPSASE_2"/>
    <property type="match status" value="1"/>
</dbReference>
<dbReference type="GO" id="GO:0046872">
    <property type="term" value="F:metal ion binding"/>
    <property type="evidence" value="ECO:0007669"/>
    <property type="project" value="InterPro"/>
</dbReference>
<keyword evidence="2" id="KW-0436">Ligase</keyword>
<evidence type="ECO:0000256" key="6">
    <source>
        <dbReference type="PROSITE-ProRule" id="PRU00409"/>
    </source>
</evidence>
<sequence>MFTKVLIANRGEIALRVARTCRELGIATVAVYSTADRDSTVTAFADESVHIGPPPAGRSYLSAPALVEAVRRTGADAVHPGYGFLSEDPDFAEVCAEEGIVFVGPDWPVLERLGDKASARELMLSAGLPLLPGSGGVCATEAECLRTAARLGLPVIVKAVAGGGGRGMAIARDEASLPAVYRETRATAQSLYGDGRVYVERYLDGARHVEIQVLADRHGNALALGDRDCSVQRRHQKLVEETPAPGLSPATREAMALAAVHGVRTAGLVGAATVEFLVDSDENFYFLEVNARLQVEHPVTEMVTGVDIVEQQLRLAAGEPLTLGEQDVRGRGAAVECRLNAEDPDRDFRATPGTLEVFHLPGGPFTRVDTHCVPGATISPYYDPLLAKIVTWGVDRRAALRRMDRALAEVRIEGPGVSVNTALLRRVLADPDFAAGTYSTALLTEMLTASGSAR</sequence>
<evidence type="ECO:0000256" key="2">
    <source>
        <dbReference type="ARBA" id="ARBA00022598"/>
    </source>
</evidence>
<dbReference type="InterPro" id="IPR050856">
    <property type="entry name" value="Biotin_carboxylase_complex"/>
</dbReference>
<evidence type="ECO:0000259" key="7">
    <source>
        <dbReference type="PROSITE" id="PS50975"/>
    </source>
</evidence>
<dbReference type="EC" id="6.3.4.14" evidence="1"/>
<dbReference type="InterPro" id="IPR005479">
    <property type="entry name" value="CPAse_ATP-bd"/>
</dbReference>
<dbReference type="SMART" id="SM00878">
    <property type="entry name" value="Biotin_carb_C"/>
    <property type="match status" value="1"/>
</dbReference>
<proteinExistence type="predicted"/>
<reference evidence="9 10" key="1">
    <citation type="submission" date="2016-12" db="EMBL/GenBank/DDBJ databases">
        <title>The draft genome sequence of Actinophytocola xinjiangensis.</title>
        <authorList>
            <person name="Wang W."/>
            <person name="Yuan L."/>
        </authorList>
    </citation>
    <scope>NUCLEOTIDE SEQUENCE [LARGE SCALE GENOMIC DNA]</scope>
    <source>
        <strain evidence="9 10">CGMCC 4.4663</strain>
    </source>
</reference>
<dbReference type="PANTHER" id="PTHR18866:SF33">
    <property type="entry name" value="METHYLCROTONOYL-COA CARBOXYLASE SUBUNIT ALPHA, MITOCHONDRIAL-RELATED"/>
    <property type="match status" value="1"/>
</dbReference>
<dbReference type="InterPro" id="IPR005481">
    <property type="entry name" value="BC-like_N"/>
</dbReference>
<keyword evidence="4 6" id="KW-0067">ATP-binding</keyword>
<dbReference type="SUPFAM" id="SSF56059">
    <property type="entry name" value="Glutathione synthetase ATP-binding domain-like"/>
    <property type="match status" value="1"/>
</dbReference>
<dbReference type="SUPFAM" id="SSF51246">
    <property type="entry name" value="Rudiment single hybrid motif"/>
    <property type="match status" value="1"/>
</dbReference>
<dbReference type="OrthoDB" id="9760256at2"/>
<dbReference type="SUPFAM" id="SSF52440">
    <property type="entry name" value="PreATP-grasp domain"/>
    <property type="match status" value="1"/>
</dbReference>
<protein>
    <recommendedName>
        <fullName evidence="1">biotin carboxylase</fullName>
        <ecNumber evidence="1">6.3.4.14</ecNumber>
    </recommendedName>
</protein>
<organism evidence="9 10">
    <name type="scientific">Actinophytocola xinjiangensis</name>
    <dbReference type="NCBI Taxonomy" id="485602"/>
    <lineage>
        <taxon>Bacteria</taxon>
        <taxon>Bacillati</taxon>
        <taxon>Actinomycetota</taxon>
        <taxon>Actinomycetes</taxon>
        <taxon>Pseudonocardiales</taxon>
        <taxon>Pseudonocardiaceae</taxon>
    </lineage>
</organism>
<dbReference type="Proteomes" id="UP000185696">
    <property type="component" value="Unassembled WGS sequence"/>
</dbReference>
<evidence type="ECO:0000256" key="3">
    <source>
        <dbReference type="ARBA" id="ARBA00022741"/>
    </source>
</evidence>
<gene>
    <name evidence="9" type="ORF">BLA60_05740</name>
</gene>
<evidence type="ECO:0000259" key="8">
    <source>
        <dbReference type="PROSITE" id="PS50979"/>
    </source>
</evidence>
<dbReference type="EMBL" id="MSIF01000002">
    <property type="protein sequence ID" value="OLF13168.1"/>
    <property type="molecule type" value="Genomic_DNA"/>
</dbReference>
<accession>A0A7Z0WQN5</accession>
<evidence type="ECO:0000256" key="4">
    <source>
        <dbReference type="ARBA" id="ARBA00022840"/>
    </source>
</evidence>
<keyword evidence="3 6" id="KW-0547">Nucleotide-binding</keyword>
<dbReference type="InterPro" id="IPR005482">
    <property type="entry name" value="Biotin_COase_C"/>
</dbReference>
<dbReference type="PANTHER" id="PTHR18866">
    <property type="entry name" value="CARBOXYLASE:PYRUVATE/ACETYL-COA/PROPIONYL-COA CARBOXYLASE"/>
    <property type="match status" value="1"/>
</dbReference>
<evidence type="ECO:0000313" key="10">
    <source>
        <dbReference type="Proteomes" id="UP000185696"/>
    </source>
</evidence>
<dbReference type="PROSITE" id="PS50979">
    <property type="entry name" value="BC"/>
    <property type="match status" value="1"/>
</dbReference>
<dbReference type="AlphaFoldDB" id="A0A7Z0WQN5"/>
<dbReference type="Pfam" id="PF02785">
    <property type="entry name" value="Biotin_carb_C"/>
    <property type="match status" value="1"/>
</dbReference>
<comment type="caution">
    <text evidence="9">The sequence shown here is derived from an EMBL/GenBank/DDBJ whole genome shotgun (WGS) entry which is preliminary data.</text>
</comment>
<feature type="domain" description="ATP-grasp" evidence="7">
    <location>
        <begin position="120"/>
        <end position="317"/>
    </location>
</feature>
<dbReference type="FunFam" id="3.40.50.20:FF:000010">
    <property type="entry name" value="Propionyl-CoA carboxylase subunit alpha"/>
    <property type="match status" value="1"/>
</dbReference>